<proteinExistence type="predicted"/>
<sequence>MATTILDIPPEVFQKIILYATLGSPLGPPKELFSCLLTCHTFRHRLAPDHASELYSTIFSQKFDVRGPLFRLGEAVVRENAPLEMRRRFSAIQVFKERALDHPCLTEALWIAYLMVEDSDTSQKNVKQLLRAGVPAFLDMFLRAKLYVGSDDGGWPVLTEATTLALALSWTLASQRVLSDEDPLLRRQMMTLLKPIVYASFRYSIFYTPEDVFSFSNDSRDSTFLNQKHDTSSFPPSMFPPSEIGYFGSVKCKAHPPSAAQFATLLYFTRMESLASLTIPPHIICKTRAQANELSITGPCVDDIKHFQEQCRTRFADFPGFDVGIQSPSKAASSGSTLCQPASYKPGTLSGEWQGSVLIPCIASFDSWSRGMGFPGEDLIDTRFPLYIKLEEHVCYDAQAVVPIGDKEHGAKGAWLPDDLIASETDEGMEFSDSQGTFHTTYETLRRGATLSHDQLEKVVDVIITGKTDEQYVAAWGGYTKILGRVRMQDGLMVLMQTDSRDMVVQGTSVLRGYVTSSQNLVGRLAVYGTGAERGVSFEGVFSLNRNHTGTGNGKEKQQQI</sequence>
<evidence type="ECO:0000313" key="2">
    <source>
        <dbReference type="Proteomes" id="UP000521872"/>
    </source>
</evidence>
<comment type="caution">
    <text evidence="1">The sequence shown here is derived from an EMBL/GenBank/DDBJ whole genome shotgun (WGS) entry which is preliminary data.</text>
</comment>
<evidence type="ECO:0008006" key="3">
    <source>
        <dbReference type="Google" id="ProtNLM"/>
    </source>
</evidence>
<name>A0A8H4VI63_9AGAR</name>
<protein>
    <recommendedName>
        <fullName evidence="3">F-box domain-containing protein</fullName>
    </recommendedName>
</protein>
<organism evidence="1 2">
    <name type="scientific">Agrocybe pediades</name>
    <dbReference type="NCBI Taxonomy" id="84607"/>
    <lineage>
        <taxon>Eukaryota</taxon>
        <taxon>Fungi</taxon>
        <taxon>Dikarya</taxon>
        <taxon>Basidiomycota</taxon>
        <taxon>Agaricomycotina</taxon>
        <taxon>Agaricomycetes</taxon>
        <taxon>Agaricomycetidae</taxon>
        <taxon>Agaricales</taxon>
        <taxon>Agaricineae</taxon>
        <taxon>Strophariaceae</taxon>
        <taxon>Agrocybe</taxon>
    </lineage>
</organism>
<accession>A0A8H4VI63</accession>
<dbReference type="AlphaFoldDB" id="A0A8H4VI63"/>
<dbReference type="EMBL" id="JAACJL010000057">
    <property type="protein sequence ID" value="KAF4611471.1"/>
    <property type="molecule type" value="Genomic_DNA"/>
</dbReference>
<evidence type="ECO:0000313" key="1">
    <source>
        <dbReference type="EMBL" id="KAF4611471.1"/>
    </source>
</evidence>
<dbReference type="Proteomes" id="UP000521872">
    <property type="component" value="Unassembled WGS sequence"/>
</dbReference>
<keyword evidence="2" id="KW-1185">Reference proteome</keyword>
<gene>
    <name evidence="1" type="ORF">D9613_003904</name>
</gene>
<reference evidence="1 2" key="1">
    <citation type="submission" date="2019-12" db="EMBL/GenBank/DDBJ databases">
        <authorList>
            <person name="Floudas D."/>
            <person name="Bentzer J."/>
            <person name="Ahren D."/>
            <person name="Johansson T."/>
            <person name="Persson P."/>
            <person name="Tunlid A."/>
        </authorList>
    </citation>
    <scope>NUCLEOTIDE SEQUENCE [LARGE SCALE GENOMIC DNA]</scope>
    <source>
        <strain evidence="1 2">CBS 102.39</strain>
    </source>
</reference>